<evidence type="ECO:0000313" key="2">
    <source>
        <dbReference type="EMBL" id="ALI37526.1"/>
    </source>
</evidence>
<dbReference type="GeneID" id="60423194"/>
<evidence type="ECO:0000256" key="1">
    <source>
        <dbReference type="SAM" id="Phobius"/>
    </source>
</evidence>
<keyword evidence="1" id="KW-1133">Transmembrane helix</keyword>
<dbReference type="Proteomes" id="UP000058925">
    <property type="component" value="Chromosome"/>
</dbReference>
<dbReference type="KEGG" id="taa:NMY3_03343"/>
<protein>
    <submittedName>
        <fullName evidence="2">Uncharacterized protein</fullName>
    </submittedName>
</protein>
<dbReference type="EMBL" id="CP012850">
    <property type="protein sequence ID" value="ALI37526.1"/>
    <property type="molecule type" value="Genomic_DNA"/>
</dbReference>
<gene>
    <name evidence="2" type="ORF">NMY3_03343</name>
</gene>
<feature type="transmembrane region" description="Helical" evidence="1">
    <location>
        <begin position="20"/>
        <end position="42"/>
    </location>
</feature>
<dbReference type="RefSeq" id="WP_196816585.1">
    <property type="nucleotide sequence ID" value="NZ_CP012850.1"/>
</dbReference>
<reference evidence="3" key="1">
    <citation type="submission" date="2015-10" db="EMBL/GenBank/DDBJ databases">
        <title>Niche specialization of a soil ammonia-oxidizing archaeon, Candidatus Nitrosocosmicus oleophilus.</title>
        <authorList>
            <person name="Jung M.-Y."/>
            <person name="Rhee S.-K."/>
        </authorList>
    </citation>
    <scope>NUCLEOTIDE SEQUENCE [LARGE SCALE GENOMIC DNA]</scope>
    <source>
        <strain evidence="3">MY3</strain>
    </source>
</reference>
<keyword evidence="1" id="KW-0812">Transmembrane</keyword>
<keyword evidence="1" id="KW-0472">Membrane</keyword>
<dbReference type="AlphaFoldDB" id="A0A654M4D3"/>
<accession>A0A654M4D3</accession>
<organism evidence="2 3">
    <name type="scientific">Candidatus Nitrosocosmicus oleophilus</name>
    <dbReference type="NCBI Taxonomy" id="1353260"/>
    <lineage>
        <taxon>Archaea</taxon>
        <taxon>Nitrososphaerota</taxon>
        <taxon>Nitrososphaeria</taxon>
        <taxon>Nitrososphaerales</taxon>
        <taxon>Nitrososphaeraceae</taxon>
        <taxon>Candidatus Nitrosocosmicus</taxon>
    </lineage>
</organism>
<sequence>MKTKNILAFAGFGLALLGGYLWMIGQITFGMILWGLTFLIIFRINRMNKNRLKNRNKFSNKHKQINSKDDDV</sequence>
<keyword evidence="3" id="KW-1185">Reference proteome</keyword>
<proteinExistence type="predicted"/>
<evidence type="ECO:0000313" key="3">
    <source>
        <dbReference type="Proteomes" id="UP000058925"/>
    </source>
</evidence>
<name>A0A654M4D3_9ARCH</name>